<dbReference type="FunFam" id="3.40.50.720:FF:000084">
    <property type="entry name" value="Short-chain dehydrogenase reductase"/>
    <property type="match status" value="1"/>
</dbReference>
<dbReference type="EMBL" id="CP032829">
    <property type="protein sequence ID" value="AYJ87045.1"/>
    <property type="molecule type" value="Genomic_DNA"/>
</dbReference>
<organism evidence="3 4">
    <name type="scientific">Sphingomonas paeninsulae</name>
    <dbReference type="NCBI Taxonomy" id="2319844"/>
    <lineage>
        <taxon>Bacteria</taxon>
        <taxon>Pseudomonadati</taxon>
        <taxon>Pseudomonadota</taxon>
        <taxon>Alphaproteobacteria</taxon>
        <taxon>Sphingomonadales</taxon>
        <taxon>Sphingomonadaceae</taxon>
        <taxon>Sphingomonas</taxon>
    </lineage>
</organism>
<protein>
    <submittedName>
        <fullName evidence="3">SDR family oxidoreductase</fullName>
    </submittedName>
</protein>
<dbReference type="CDD" id="cd05233">
    <property type="entry name" value="SDR_c"/>
    <property type="match status" value="1"/>
</dbReference>
<evidence type="ECO:0000256" key="2">
    <source>
        <dbReference type="ARBA" id="ARBA00023002"/>
    </source>
</evidence>
<evidence type="ECO:0000313" key="3">
    <source>
        <dbReference type="EMBL" id="AYJ87045.1"/>
    </source>
</evidence>
<dbReference type="RefSeq" id="WP_121153945.1">
    <property type="nucleotide sequence ID" value="NZ_CP032829.1"/>
</dbReference>
<proteinExistence type="inferred from homology"/>
<sequence length="257" mass="26039">MSGQGREGAVALVTGGGSGIGRAASQRLAADGAAVVVADLNGDSAARTVALIEAAGGRALAVVANIAAEADNIHMFDEAERTFGGVDMAFLNAGTLQPYIPLNEVSVELFDRIISVNLRGTFLGVQQALTRLRPGGACVVTASAAGLIGFAEAAAYATSKHGLIGLVKSSAAAFAARSLRINAICPGMVLTPMNGLEGSEAIEDPDKLDYPDYRGGLSAQQVAEVAIFLMSRRAAGLNGQAQLVDAALLSSFPPLAG</sequence>
<dbReference type="AlphaFoldDB" id="A0A494TPM3"/>
<keyword evidence="4" id="KW-1185">Reference proteome</keyword>
<dbReference type="PRINTS" id="PR00081">
    <property type="entry name" value="GDHRDH"/>
</dbReference>
<dbReference type="PANTHER" id="PTHR24321">
    <property type="entry name" value="DEHYDROGENASES, SHORT CHAIN"/>
    <property type="match status" value="1"/>
</dbReference>
<comment type="similarity">
    <text evidence="1">Belongs to the short-chain dehydrogenases/reductases (SDR) family.</text>
</comment>
<dbReference type="InterPro" id="IPR036291">
    <property type="entry name" value="NAD(P)-bd_dom_sf"/>
</dbReference>
<dbReference type="Gene3D" id="3.40.50.720">
    <property type="entry name" value="NAD(P)-binding Rossmann-like Domain"/>
    <property type="match status" value="1"/>
</dbReference>
<dbReference type="PANTHER" id="PTHR24321:SF8">
    <property type="entry name" value="ESTRADIOL 17-BETA-DEHYDROGENASE 8-RELATED"/>
    <property type="match status" value="1"/>
</dbReference>
<evidence type="ECO:0000256" key="1">
    <source>
        <dbReference type="ARBA" id="ARBA00006484"/>
    </source>
</evidence>
<gene>
    <name evidence="3" type="ORF">D3Y57_15245</name>
</gene>
<name>A0A494TPM3_SPHPE</name>
<dbReference type="Pfam" id="PF13561">
    <property type="entry name" value="adh_short_C2"/>
    <property type="match status" value="1"/>
</dbReference>
<accession>A0A494TPM3</accession>
<keyword evidence="2" id="KW-0560">Oxidoreductase</keyword>
<evidence type="ECO:0000313" key="4">
    <source>
        <dbReference type="Proteomes" id="UP000276254"/>
    </source>
</evidence>
<dbReference type="KEGG" id="spha:D3Y57_15245"/>
<dbReference type="InterPro" id="IPR002347">
    <property type="entry name" value="SDR_fam"/>
</dbReference>
<reference evidence="3 4" key="1">
    <citation type="submission" date="2018-09" db="EMBL/GenBank/DDBJ databases">
        <title>Sphingomonas peninsula sp. nov., isolated from fildes peninsula, Antarctic soil.</title>
        <authorList>
            <person name="Yingchao G."/>
        </authorList>
    </citation>
    <scope>NUCLEOTIDE SEQUENCE [LARGE SCALE GENOMIC DNA]</scope>
    <source>
        <strain evidence="3 4">YZ-8</strain>
    </source>
</reference>
<dbReference type="OrthoDB" id="9792355at2"/>
<dbReference type="GO" id="GO:0016491">
    <property type="term" value="F:oxidoreductase activity"/>
    <property type="evidence" value="ECO:0007669"/>
    <property type="project" value="UniProtKB-KW"/>
</dbReference>
<dbReference type="Proteomes" id="UP000276254">
    <property type="component" value="Chromosome"/>
</dbReference>
<dbReference type="SUPFAM" id="SSF51735">
    <property type="entry name" value="NAD(P)-binding Rossmann-fold domains"/>
    <property type="match status" value="1"/>
</dbReference>